<dbReference type="Pfam" id="PF08905">
    <property type="entry name" value="DUF1850"/>
    <property type="match status" value="1"/>
</dbReference>
<name>A0A515DFS3_9BURK</name>
<feature type="chain" id="PRO_5021849260" evidence="1">
    <location>
        <begin position="20"/>
        <end position="130"/>
    </location>
</feature>
<keyword evidence="3" id="KW-1185">Reference proteome</keyword>
<dbReference type="AlphaFoldDB" id="A0A515DFS3"/>
<protein>
    <submittedName>
        <fullName evidence="2">DUF1850 domain-containing protein</fullName>
    </submittedName>
</protein>
<accession>A0A515DFS3</accession>
<evidence type="ECO:0000256" key="1">
    <source>
        <dbReference type="SAM" id="SignalP"/>
    </source>
</evidence>
<evidence type="ECO:0000313" key="2">
    <source>
        <dbReference type="EMBL" id="QDL39281.1"/>
    </source>
</evidence>
<reference evidence="2 3" key="1">
    <citation type="submission" date="2019-01" db="EMBL/GenBank/DDBJ databases">
        <title>Genomic insights into a novel species Rhodoferax sp.</title>
        <authorList>
            <person name="Jin L."/>
        </authorList>
    </citation>
    <scope>NUCLEOTIDE SEQUENCE [LARGE SCALE GENOMIC DNA]</scope>
    <source>
        <strain evidence="2 3">CHu59-6-5</strain>
    </source>
</reference>
<gene>
    <name evidence="2" type="ORF">EUB48_19655</name>
</gene>
<dbReference type="KEGG" id="rhf:EUB48_19655"/>
<dbReference type="OrthoDB" id="5298197at2"/>
<evidence type="ECO:0000313" key="3">
    <source>
        <dbReference type="Proteomes" id="UP000316798"/>
    </source>
</evidence>
<dbReference type="RefSeq" id="WP_142820768.1">
    <property type="nucleotide sequence ID" value="NZ_CP035503.1"/>
</dbReference>
<dbReference type="Proteomes" id="UP000316798">
    <property type="component" value="Chromosome"/>
</dbReference>
<dbReference type="EMBL" id="CP035503">
    <property type="protein sequence ID" value="QDL39281.1"/>
    <property type="molecule type" value="Genomic_DNA"/>
</dbReference>
<keyword evidence="1" id="KW-0732">Signal</keyword>
<sequence>MIAVCLAAAGLAISLPLQAFTLNWTHSIEKILWEEDYQVVQTASGTRLQLTEARIRGSGAGMEPPPDAVLKNGVWHYRPPLAPLERLHLTRSDYVADYQLCWGGQCHPLAELVGPPSAAPLVDVFACPSS</sequence>
<feature type="signal peptide" evidence="1">
    <location>
        <begin position="1"/>
        <end position="19"/>
    </location>
</feature>
<dbReference type="InterPro" id="IPR015001">
    <property type="entry name" value="DUF1850"/>
</dbReference>
<organism evidence="2 3">
    <name type="scientific">Rhodoferax sediminis</name>
    <dbReference type="NCBI Taxonomy" id="2509614"/>
    <lineage>
        <taxon>Bacteria</taxon>
        <taxon>Pseudomonadati</taxon>
        <taxon>Pseudomonadota</taxon>
        <taxon>Betaproteobacteria</taxon>
        <taxon>Burkholderiales</taxon>
        <taxon>Comamonadaceae</taxon>
        <taxon>Rhodoferax</taxon>
    </lineage>
</organism>
<proteinExistence type="predicted"/>